<evidence type="ECO:0000313" key="6">
    <source>
        <dbReference type="Proteomes" id="UP000095768"/>
    </source>
</evidence>
<feature type="domain" description="Ferrous iron transporter FeoA-like" evidence="2">
    <location>
        <begin position="2"/>
        <end position="75"/>
    </location>
</feature>
<dbReference type="InterPro" id="IPR008988">
    <property type="entry name" value="Transcriptional_repressor_C"/>
</dbReference>
<dbReference type="SUPFAM" id="SSF50037">
    <property type="entry name" value="C-terminal domain of transcriptional repressors"/>
    <property type="match status" value="1"/>
</dbReference>
<sequence>MLNLKTGKLNKNYKITEMHIQNKHMIQRLNALGLNNGTNVKIKQKCLFKGPCILEINGQNLSIRGCDACQIFLEEAHG</sequence>
<dbReference type="EMBL" id="FMPI01000006">
    <property type="protein sequence ID" value="SCS80841.1"/>
    <property type="molecule type" value="Genomic_DNA"/>
</dbReference>
<dbReference type="GO" id="GO:0046914">
    <property type="term" value="F:transition metal ion binding"/>
    <property type="evidence" value="ECO:0007669"/>
    <property type="project" value="InterPro"/>
</dbReference>
<dbReference type="InterPro" id="IPR038157">
    <property type="entry name" value="FeoA_core_dom"/>
</dbReference>
<dbReference type="InterPro" id="IPR007167">
    <property type="entry name" value="Fe-transptr_FeoA-like"/>
</dbReference>
<dbReference type="Gene3D" id="2.30.30.90">
    <property type="match status" value="1"/>
</dbReference>
<dbReference type="InterPro" id="IPR052713">
    <property type="entry name" value="FeoA"/>
</dbReference>
<accession>A0A1D4MNC9</accession>
<gene>
    <name evidence="4" type="ORF">SAMEA2297795_01561</name>
    <name evidence="3" type="ORF">SAMEA2297796_01182</name>
</gene>
<dbReference type="SMART" id="SM00899">
    <property type="entry name" value="FeoA"/>
    <property type="match status" value="1"/>
</dbReference>
<organism evidence="4 6">
    <name type="scientific">Staphylococcus caeli</name>
    <dbReference type="NCBI Taxonomy" id="2201815"/>
    <lineage>
        <taxon>Bacteria</taxon>
        <taxon>Bacillati</taxon>
        <taxon>Bacillota</taxon>
        <taxon>Bacilli</taxon>
        <taxon>Bacillales</taxon>
        <taxon>Staphylococcaceae</taxon>
        <taxon>Staphylococcus</taxon>
    </lineage>
</organism>
<dbReference type="EMBL" id="FMPG01000005">
    <property type="protein sequence ID" value="SCS99869.1"/>
    <property type="molecule type" value="Genomic_DNA"/>
</dbReference>
<evidence type="ECO:0000313" key="3">
    <source>
        <dbReference type="EMBL" id="SCS80841.1"/>
    </source>
</evidence>
<evidence type="ECO:0000313" key="5">
    <source>
        <dbReference type="Proteomes" id="UP000095412"/>
    </source>
</evidence>
<dbReference type="Proteomes" id="UP000095768">
    <property type="component" value="Unassembled WGS sequence"/>
</dbReference>
<name>A0A1D4MNC9_9STAP</name>
<dbReference type="Pfam" id="PF04023">
    <property type="entry name" value="FeoA"/>
    <property type="match status" value="1"/>
</dbReference>
<dbReference type="OrthoDB" id="9811076at2"/>
<dbReference type="PANTHER" id="PTHR42954:SF1">
    <property type="entry name" value="FERROUS IRON TRANSPORTER FEOA DOMAIN-CONTAINING PROTEIN"/>
    <property type="match status" value="1"/>
</dbReference>
<dbReference type="AlphaFoldDB" id="A0A1D4MNC9"/>
<reference evidence="4 6" key="1">
    <citation type="submission" date="2016-09" db="EMBL/GenBank/DDBJ databases">
        <authorList>
            <consortium name="Pathogen Informatics"/>
        </authorList>
    </citation>
    <scope>NUCLEOTIDE SEQUENCE [LARGE SCALE GENOMIC DNA]</scope>
    <source>
        <strain evidence="4 6">82B</strain>
    </source>
</reference>
<evidence type="ECO:0000313" key="4">
    <source>
        <dbReference type="EMBL" id="SCS99869.1"/>
    </source>
</evidence>
<protein>
    <submittedName>
        <fullName evidence="4">FeoA domain protein</fullName>
    </submittedName>
</protein>
<keyword evidence="5" id="KW-1185">Reference proteome</keyword>
<reference evidence="3 5" key="2">
    <citation type="submission" date="2016-09" db="EMBL/GenBank/DDBJ databases">
        <authorList>
            <consortium name="Pathogen Informatics"/>
            <person name="Sun Q."/>
            <person name="Inoue M."/>
        </authorList>
    </citation>
    <scope>NUCLEOTIDE SEQUENCE [LARGE SCALE GENOMIC DNA]</scope>
    <source>
        <strain evidence="3 5">82C</strain>
    </source>
</reference>
<dbReference type="PANTHER" id="PTHR42954">
    <property type="entry name" value="FE(2+) TRANSPORT PROTEIN A"/>
    <property type="match status" value="1"/>
</dbReference>
<evidence type="ECO:0000259" key="2">
    <source>
        <dbReference type="SMART" id="SM00899"/>
    </source>
</evidence>
<evidence type="ECO:0000256" key="1">
    <source>
        <dbReference type="ARBA" id="ARBA00023004"/>
    </source>
</evidence>
<proteinExistence type="predicted"/>
<dbReference type="RefSeq" id="WP_069995363.1">
    <property type="nucleotide sequence ID" value="NZ_FMPG01000005.1"/>
</dbReference>
<dbReference type="Proteomes" id="UP000095412">
    <property type="component" value="Unassembled WGS sequence"/>
</dbReference>
<keyword evidence="1" id="KW-0408">Iron</keyword>